<proteinExistence type="predicted"/>
<dbReference type="InterPro" id="IPR021109">
    <property type="entry name" value="Peptidase_aspartic_dom_sf"/>
</dbReference>
<reference evidence="1" key="2">
    <citation type="submission" date="2022-01" db="EMBL/GenBank/DDBJ databases">
        <authorList>
            <person name="Yamashiro T."/>
            <person name="Shiraishi A."/>
            <person name="Satake H."/>
            <person name="Nakayama K."/>
        </authorList>
    </citation>
    <scope>NUCLEOTIDE SEQUENCE</scope>
</reference>
<reference evidence="1" key="1">
    <citation type="journal article" date="2022" name="Int. J. Mol. Sci.">
        <title>Draft Genome of Tanacetum Coccineum: Genomic Comparison of Closely Related Tanacetum-Family Plants.</title>
        <authorList>
            <person name="Yamashiro T."/>
            <person name="Shiraishi A."/>
            <person name="Nakayama K."/>
            <person name="Satake H."/>
        </authorList>
    </citation>
    <scope>NUCLEOTIDE SEQUENCE</scope>
</reference>
<sequence>MIKDTANSGGKKETKAMVFHQMDTEEISDRFVAPCIVNGLEAYDGEINLGVEENMISNKYAVKLCLEHEVKKGNKVVKKELIVALRGEIYFVKFIFNQEEDDVELGVILGRTFLRMTKAITDFGAGTVTIYLEFDPFLELSQYILVRIG</sequence>
<protein>
    <submittedName>
        <fullName evidence="1">Zinc finger BED domain-containing protein RICESLEEPER 2</fullName>
    </submittedName>
</protein>
<name>A0ABQ5E128_9ASTR</name>
<evidence type="ECO:0000313" key="2">
    <source>
        <dbReference type="Proteomes" id="UP001151760"/>
    </source>
</evidence>
<evidence type="ECO:0000313" key="1">
    <source>
        <dbReference type="EMBL" id="GJT44794.1"/>
    </source>
</evidence>
<keyword evidence="2" id="KW-1185">Reference proteome</keyword>
<accession>A0ABQ5E128</accession>
<dbReference type="Proteomes" id="UP001151760">
    <property type="component" value="Unassembled WGS sequence"/>
</dbReference>
<gene>
    <name evidence="1" type="ORF">Tco_0953509</name>
</gene>
<organism evidence="1 2">
    <name type="scientific">Tanacetum coccineum</name>
    <dbReference type="NCBI Taxonomy" id="301880"/>
    <lineage>
        <taxon>Eukaryota</taxon>
        <taxon>Viridiplantae</taxon>
        <taxon>Streptophyta</taxon>
        <taxon>Embryophyta</taxon>
        <taxon>Tracheophyta</taxon>
        <taxon>Spermatophyta</taxon>
        <taxon>Magnoliopsida</taxon>
        <taxon>eudicotyledons</taxon>
        <taxon>Gunneridae</taxon>
        <taxon>Pentapetalae</taxon>
        <taxon>asterids</taxon>
        <taxon>campanulids</taxon>
        <taxon>Asterales</taxon>
        <taxon>Asteraceae</taxon>
        <taxon>Asteroideae</taxon>
        <taxon>Anthemideae</taxon>
        <taxon>Anthemidinae</taxon>
        <taxon>Tanacetum</taxon>
    </lineage>
</organism>
<dbReference type="Gene3D" id="2.40.70.10">
    <property type="entry name" value="Acid Proteases"/>
    <property type="match status" value="1"/>
</dbReference>
<dbReference type="EMBL" id="BQNB010015844">
    <property type="protein sequence ID" value="GJT44794.1"/>
    <property type="molecule type" value="Genomic_DNA"/>
</dbReference>
<comment type="caution">
    <text evidence="1">The sequence shown here is derived from an EMBL/GenBank/DDBJ whole genome shotgun (WGS) entry which is preliminary data.</text>
</comment>